<feature type="region of interest" description="Disordered" evidence="1">
    <location>
        <begin position="1"/>
        <end position="23"/>
    </location>
</feature>
<proteinExistence type="predicted"/>
<dbReference type="EMBL" id="JAHRIP010089914">
    <property type="protein sequence ID" value="MEQ2316717.1"/>
    <property type="molecule type" value="Genomic_DNA"/>
</dbReference>
<sequence>MQQSRQRQALCSQQPPDPTPRQDKLTQLIHAHTVNTHAWHILMHRAGQPVPQPSDHILITAAQCLAKTPLPEPGTPHSPTRRTRHQSQGTKKIPNNLERAGTPVPAPINSQDPTPKPSLDPDQKARSFSQRQTVNRECGKTPNVLLQNAQMWC</sequence>
<evidence type="ECO:0000256" key="1">
    <source>
        <dbReference type="SAM" id="MobiDB-lite"/>
    </source>
</evidence>
<evidence type="ECO:0000313" key="2">
    <source>
        <dbReference type="EMBL" id="MEQ2316717.1"/>
    </source>
</evidence>
<evidence type="ECO:0000313" key="3">
    <source>
        <dbReference type="Proteomes" id="UP001469553"/>
    </source>
</evidence>
<feature type="compositionally biased region" description="Polar residues" evidence="1">
    <location>
        <begin position="126"/>
        <end position="135"/>
    </location>
</feature>
<keyword evidence="3" id="KW-1185">Reference proteome</keyword>
<organism evidence="2 3">
    <name type="scientific">Ameca splendens</name>
    <dbReference type="NCBI Taxonomy" id="208324"/>
    <lineage>
        <taxon>Eukaryota</taxon>
        <taxon>Metazoa</taxon>
        <taxon>Chordata</taxon>
        <taxon>Craniata</taxon>
        <taxon>Vertebrata</taxon>
        <taxon>Euteleostomi</taxon>
        <taxon>Actinopterygii</taxon>
        <taxon>Neopterygii</taxon>
        <taxon>Teleostei</taxon>
        <taxon>Neoteleostei</taxon>
        <taxon>Acanthomorphata</taxon>
        <taxon>Ovalentaria</taxon>
        <taxon>Atherinomorphae</taxon>
        <taxon>Cyprinodontiformes</taxon>
        <taxon>Goodeidae</taxon>
        <taxon>Ameca</taxon>
    </lineage>
</organism>
<reference evidence="2 3" key="1">
    <citation type="submission" date="2021-06" db="EMBL/GenBank/DDBJ databases">
        <authorList>
            <person name="Palmer J.M."/>
        </authorList>
    </citation>
    <scope>NUCLEOTIDE SEQUENCE [LARGE SCALE GENOMIC DNA]</scope>
    <source>
        <strain evidence="2 3">AS_MEX2019</strain>
        <tissue evidence="2">Muscle</tissue>
    </source>
</reference>
<comment type="caution">
    <text evidence="2">The sequence shown here is derived from an EMBL/GenBank/DDBJ whole genome shotgun (WGS) entry which is preliminary data.</text>
</comment>
<feature type="compositionally biased region" description="Polar residues" evidence="1">
    <location>
        <begin position="1"/>
        <end position="14"/>
    </location>
</feature>
<feature type="region of interest" description="Disordered" evidence="1">
    <location>
        <begin position="65"/>
        <end position="136"/>
    </location>
</feature>
<dbReference type="Proteomes" id="UP001469553">
    <property type="component" value="Unassembled WGS sequence"/>
</dbReference>
<name>A0ABV1AFI1_9TELE</name>
<protein>
    <submittedName>
        <fullName evidence="2">Uncharacterized protein</fullName>
    </submittedName>
</protein>
<gene>
    <name evidence="2" type="ORF">AMECASPLE_035448</name>
</gene>
<accession>A0ABV1AFI1</accession>